<keyword evidence="4 7" id="KW-1133">Transmembrane helix</keyword>
<feature type="compositionally biased region" description="Polar residues" evidence="6">
    <location>
        <begin position="298"/>
        <end position="310"/>
    </location>
</feature>
<reference evidence="9" key="1">
    <citation type="submission" date="2021-01" db="EMBL/GenBank/DDBJ databases">
        <authorList>
            <person name="Corre E."/>
            <person name="Pelletier E."/>
            <person name="Niang G."/>
            <person name="Scheremetjew M."/>
            <person name="Finn R."/>
            <person name="Kale V."/>
            <person name="Holt S."/>
            <person name="Cochrane G."/>
            <person name="Meng A."/>
            <person name="Brown T."/>
            <person name="Cohen L."/>
        </authorList>
    </citation>
    <scope>NUCLEOTIDE SEQUENCE</scope>
    <source>
        <strain evidence="9">CCMP3107</strain>
    </source>
</reference>
<keyword evidence="2" id="KW-0813">Transport</keyword>
<keyword evidence="5 7" id="KW-0472">Membrane</keyword>
<sequence>MDIIQFYGIMVGVSWVICKAFSYETSNPLEEPYQVTMLIVLVVSYAMTLPYLQLSVEHMEERHGLRVERLGGVVGYRAYVCAALLNETPRAVVQSFVLIGALYSFHDLNPEQANVTFCVVGLMVGVSAMQGVIAFCGAISDDIKNTYNLGFLILGGGALFGGILIKLEKIPWFFRWVYHLSVPALTQRALLVNDLLCCYLTATCQDLGRQLAGPQGQAFCPPGLQITGDGTERGNLGRLALKALSLDQADNYALLLALFAAALAGRAAQLGALALRARFEDQLVHDDGYLEDERESKTWLSSSAPSQHQLSKNRKRPSSGELYYDGANTNNSTPISSAQSNFDHDVARSTSASSNGSSRRRATPASPGVDVEMKCIRKSM</sequence>
<feature type="transmembrane region" description="Helical" evidence="7">
    <location>
        <begin position="113"/>
        <end position="135"/>
    </location>
</feature>
<organism evidence="9">
    <name type="scientific">Heterosigma akashiwo</name>
    <name type="common">Chromophytic alga</name>
    <name type="synonym">Heterosigma carterae</name>
    <dbReference type="NCBI Taxonomy" id="2829"/>
    <lineage>
        <taxon>Eukaryota</taxon>
        <taxon>Sar</taxon>
        <taxon>Stramenopiles</taxon>
        <taxon>Ochrophyta</taxon>
        <taxon>Raphidophyceae</taxon>
        <taxon>Chattonellales</taxon>
        <taxon>Chattonellaceae</taxon>
        <taxon>Heterosigma</taxon>
    </lineage>
</organism>
<feature type="region of interest" description="Disordered" evidence="6">
    <location>
        <begin position="298"/>
        <end position="371"/>
    </location>
</feature>
<evidence type="ECO:0000256" key="3">
    <source>
        <dbReference type="ARBA" id="ARBA00022692"/>
    </source>
</evidence>
<feature type="compositionally biased region" description="Low complexity" evidence="6">
    <location>
        <begin position="348"/>
        <end position="357"/>
    </location>
</feature>
<evidence type="ECO:0000256" key="1">
    <source>
        <dbReference type="ARBA" id="ARBA00004141"/>
    </source>
</evidence>
<dbReference type="GO" id="GO:0140359">
    <property type="term" value="F:ABC-type transporter activity"/>
    <property type="evidence" value="ECO:0007669"/>
    <property type="project" value="InterPro"/>
</dbReference>
<proteinExistence type="predicted"/>
<dbReference type="AlphaFoldDB" id="A0A6V1NP11"/>
<dbReference type="InterPro" id="IPR013525">
    <property type="entry name" value="ABC2_TM"/>
</dbReference>
<evidence type="ECO:0000256" key="7">
    <source>
        <dbReference type="SAM" id="Phobius"/>
    </source>
</evidence>
<evidence type="ECO:0000256" key="5">
    <source>
        <dbReference type="ARBA" id="ARBA00023136"/>
    </source>
</evidence>
<dbReference type="EMBL" id="HBIU01007088">
    <property type="protein sequence ID" value="CAE0624069.1"/>
    <property type="molecule type" value="Transcribed_RNA"/>
</dbReference>
<name>A0A6V1NP11_HETAK</name>
<feature type="transmembrane region" description="Helical" evidence="7">
    <location>
        <begin position="6"/>
        <end position="23"/>
    </location>
</feature>
<evidence type="ECO:0000256" key="2">
    <source>
        <dbReference type="ARBA" id="ARBA00022448"/>
    </source>
</evidence>
<accession>A0A6V1NP11</accession>
<dbReference type="Pfam" id="PF01061">
    <property type="entry name" value="ABC2_membrane"/>
    <property type="match status" value="1"/>
</dbReference>
<feature type="transmembrane region" description="Helical" evidence="7">
    <location>
        <begin position="35"/>
        <end position="52"/>
    </location>
</feature>
<feature type="domain" description="ABC-2 type transporter transmembrane" evidence="8">
    <location>
        <begin position="27"/>
        <end position="193"/>
    </location>
</feature>
<dbReference type="PANTHER" id="PTHR48041">
    <property type="entry name" value="ABC TRANSPORTER G FAMILY MEMBER 28"/>
    <property type="match status" value="1"/>
</dbReference>
<evidence type="ECO:0000313" key="9">
    <source>
        <dbReference type="EMBL" id="CAE0624069.1"/>
    </source>
</evidence>
<evidence type="ECO:0000256" key="6">
    <source>
        <dbReference type="SAM" id="MobiDB-lite"/>
    </source>
</evidence>
<dbReference type="GO" id="GO:0016020">
    <property type="term" value="C:membrane"/>
    <property type="evidence" value="ECO:0007669"/>
    <property type="project" value="UniProtKB-SubCell"/>
</dbReference>
<dbReference type="InterPro" id="IPR050352">
    <property type="entry name" value="ABCG_transporters"/>
</dbReference>
<gene>
    <name evidence="9" type="ORF">HAKA00212_LOCUS2735</name>
</gene>
<evidence type="ECO:0000256" key="4">
    <source>
        <dbReference type="ARBA" id="ARBA00022989"/>
    </source>
</evidence>
<evidence type="ECO:0000259" key="8">
    <source>
        <dbReference type="Pfam" id="PF01061"/>
    </source>
</evidence>
<comment type="subcellular location">
    <subcellularLocation>
        <location evidence="1">Membrane</location>
        <topology evidence="1">Multi-pass membrane protein</topology>
    </subcellularLocation>
</comment>
<feature type="transmembrane region" description="Helical" evidence="7">
    <location>
        <begin position="147"/>
        <end position="165"/>
    </location>
</feature>
<dbReference type="PANTHER" id="PTHR48041:SF139">
    <property type="entry name" value="PROTEIN SCARLET"/>
    <property type="match status" value="1"/>
</dbReference>
<protein>
    <recommendedName>
        <fullName evidence="8">ABC-2 type transporter transmembrane domain-containing protein</fullName>
    </recommendedName>
</protein>
<feature type="compositionally biased region" description="Polar residues" evidence="6">
    <location>
        <begin position="327"/>
        <end position="341"/>
    </location>
</feature>
<keyword evidence="3 7" id="KW-0812">Transmembrane</keyword>